<gene>
    <name evidence="3" type="ORF">ACJMK2_031715</name>
</gene>
<dbReference type="Proteomes" id="UP001634394">
    <property type="component" value="Unassembled WGS sequence"/>
</dbReference>
<accession>A0ABD3X058</accession>
<evidence type="ECO:0000313" key="3">
    <source>
        <dbReference type="EMBL" id="KAL3879417.1"/>
    </source>
</evidence>
<evidence type="ECO:0000313" key="4">
    <source>
        <dbReference type="Proteomes" id="UP001634394"/>
    </source>
</evidence>
<feature type="transmembrane region" description="Helical" evidence="2">
    <location>
        <begin position="118"/>
        <end position="143"/>
    </location>
</feature>
<sequence>MFGKEAEKARASMERTYLSGYVGKMYISREVAEKRYCKVRHRLLYSCYVTRNYMPFKVLNVIASNSDFYIIESLHETIIPGRMQLIVEDSNVTEQINSKGNHSSTSTSPSSTPESVTWNMGVFGMAVVVGVVVVFLFTLGCLIRIQHKNTHRLESVQRFVVEKLNAVSFATPSTIQRNLPKPPTPVVNWFHDPNSDQTEMIGLHYTEIPMNEHREETSNHIEKEPNSRVQEIQSEVKKRSCASETKRTWNPPENLMSGTSRESGYDVVAGVINMTSEAVSKIYDGRDASMLNTKEQKVNITTSNAEYNEYDHITLK</sequence>
<reference evidence="3 4" key="1">
    <citation type="submission" date="2024-11" db="EMBL/GenBank/DDBJ databases">
        <title>Chromosome-level genome assembly of the freshwater bivalve Anodonta woodiana.</title>
        <authorList>
            <person name="Chen X."/>
        </authorList>
    </citation>
    <scope>NUCLEOTIDE SEQUENCE [LARGE SCALE GENOMIC DNA]</scope>
    <source>
        <strain evidence="3">MN2024</strain>
        <tissue evidence="3">Gills</tissue>
    </source>
</reference>
<proteinExistence type="predicted"/>
<name>A0ABD3X058_SINWO</name>
<evidence type="ECO:0000256" key="1">
    <source>
        <dbReference type="SAM" id="MobiDB-lite"/>
    </source>
</evidence>
<evidence type="ECO:0000256" key="2">
    <source>
        <dbReference type="SAM" id="Phobius"/>
    </source>
</evidence>
<feature type="compositionally biased region" description="Basic and acidic residues" evidence="1">
    <location>
        <begin position="217"/>
        <end position="226"/>
    </location>
</feature>
<organism evidence="3 4">
    <name type="scientific">Sinanodonta woodiana</name>
    <name type="common">Chinese pond mussel</name>
    <name type="synonym">Anodonta woodiana</name>
    <dbReference type="NCBI Taxonomy" id="1069815"/>
    <lineage>
        <taxon>Eukaryota</taxon>
        <taxon>Metazoa</taxon>
        <taxon>Spiralia</taxon>
        <taxon>Lophotrochozoa</taxon>
        <taxon>Mollusca</taxon>
        <taxon>Bivalvia</taxon>
        <taxon>Autobranchia</taxon>
        <taxon>Heteroconchia</taxon>
        <taxon>Palaeoheterodonta</taxon>
        <taxon>Unionida</taxon>
        <taxon>Unionoidea</taxon>
        <taxon>Unionidae</taxon>
        <taxon>Unioninae</taxon>
        <taxon>Sinanodonta</taxon>
    </lineage>
</organism>
<feature type="region of interest" description="Disordered" evidence="1">
    <location>
        <begin position="217"/>
        <end position="261"/>
    </location>
</feature>
<keyword evidence="2" id="KW-1133">Transmembrane helix</keyword>
<keyword evidence="2" id="KW-0812">Transmembrane</keyword>
<comment type="caution">
    <text evidence="3">The sequence shown here is derived from an EMBL/GenBank/DDBJ whole genome shotgun (WGS) entry which is preliminary data.</text>
</comment>
<dbReference type="AlphaFoldDB" id="A0ABD3X058"/>
<keyword evidence="2" id="KW-0472">Membrane</keyword>
<protein>
    <submittedName>
        <fullName evidence="3">Uncharacterized protein</fullName>
    </submittedName>
</protein>
<keyword evidence="4" id="KW-1185">Reference proteome</keyword>
<dbReference type="EMBL" id="JBJQND010000004">
    <property type="protein sequence ID" value="KAL3879417.1"/>
    <property type="molecule type" value="Genomic_DNA"/>
</dbReference>